<dbReference type="InterPro" id="IPR045864">
    <property type="entry name" value="aa-tRNA-synth_II/BPL/LPL"/>
</dbReference>
<comment type="caution">
    <text evidence="8">The sequence shown here is derived from an EMBL/GenBank/DDBJ whole genome shotgun (WGS) entry which is preliminary data.</text>
</comment>
<dbReference type="PROSITE" id="PS51733">
    <property type="entry name" value="BPL_LPL_CATALYTIC"/>
    <property type="match status" value="1"/>
</dbReference>
<evidence type="ECO:0000313" key="9">
    <source>
        <dbReference type="Proteomes" id="UP000030854"/>
    </source>
</evidence>
<dbReference type="Gene3D" id="3.30.930.10">
    <property type="entry name" value="Bira Bifunctional Protein, Domain 2"/>
    <property type="match status" value="1"/>
</dbReference>
<dbReference type="UniPathway" id="UPA00538">
    <property type="reaction ID" value="UER00592"/>
</dbReference>
<comment type="similarity">
    <text evidence="2">Belongs to the LipB family.</text>
</comment>
<evidence type="ECO:0000256" key="3">
    <source>
        <dbReference type="ARBA" id="ARBA00012334"/>
    </source>
</evidence>
<sequence>MFGTSPVYTLGRRERLSSLPKSTIESLIAPMPGIPGKNSKASEPHRALLFETKRGGQTTFHGPGQLLIWPIIDIKNPWPVCGPLDVRRYVHLLEECTMITLRNIGCESIRTKHPGVWDTTGQSKIAALGVHLRRNISSYGVACNLNTDLRFFDRIVACGLKGKKTTTTRKLTGKAIHPGDFAVMWAKNFANLLYGPSPDIASTSTTSNKRSSRILKGTVRMTGIRPELLRRLWYLDTPRKFIKWAQLQKKILIPHDSSTLDDATHLENLIEPKPHLSSGDETSGPMLTSSENSDTGSRIQDLLGILDQKEKELVPASFRKCAGISYWTPPIGRKSSASVVRKVDVTSYRGQKAKKS</sequence>
<keyword evidence="9" id="KW-1185">Reference proteome</keyword>
<reference evidence="8 9" key="1">
    <citation type="journal article" date="2014" name="BMC Genomics">
        <title>Adaptive genomic structural variation in the grape powdery mildew pathogen, Erysiphe necator.</title>
        <authorList>
            <person name="Jones L."/>
            <person name="Riaz S."/>
            <person name="Morales-Cruz A."/>
            <person name="Amrine K.C."/>
            <person name="McGuire B."/>
            <person name="Gubler W.D."/>
            <person name="Walker M.A."/>
            <person name="Cantu D."/>
        </authorList>
    </citation>
    <scope>NUCLEOTIDE SEQUENCE [LARGE SCALE GENOMIC DNA]</scope>
    <source>
        <strain evidence="9">c</strain>
    </source>
</reference>
<feature type="compositionally biased region" description="Polar residues" evidence="6">
    <location>
        <begin position="279"/>
        <end position="296"/>
    </location>
</feature>
<keyword evidence="5" id="KW-0012">Acyltransferase</keyword>
<evidence type="ECO:0000259" key="7">
    <source>
        <dbReference type="PROSITE" id="PS51733"/>
    </source>
</evidence>
<accession>A0A0B1NX14</accession>
<dbReference type="InterPro" id="IPR004143">
    <property type="entry name" value="BPL_LPL_catalytic"/>
</dbReference>
<keyword evidence="8" id="KW-0436">Ligase</keyword>
<comment type="pathway">
    <text evidence="1">Protein modification; protein lipoylation via endogenous pathway; protein N(6)-(lipoyl)lysine from octanoyl-[acyl-carrier-protein]: step 1/2.</text>
</comment>
<evidence type="ECO:0000256" key="5">
    <source>
        <dbReference type="ARBA" id="ARBA00023315"/>
    </source>
</evidence>
<evidence type="ECO:0000256" key="2">
    <source>
        <dbReference type="ARBA" id="ARBA00007907"/>
    </source>
</evidence>
<dbReference type="Pfam" id="PF21948">
    <property type="entry name" value="LplA-B_cat"/>
    <property type="match status" value="1"/>
</dbReference>
<dbReference type="OMA" id="FRKCAGI"/>
<name>A0A0B1NX14_UNCNE</name>
<evidence type="ECO:0000256" key="1">
    <source>
        <dbReference type="ARBA" id="ARBA00004821"/>
    </source>
</evidence>
<dbReference type="EC" id="2.3.1.181" evidence="3"/>
<dbReference type="SUPFAM" id="SSF55681">
    <property type="entry name" value="Class II aaRS and biotin synthetases"/>
    <property type="match status" value="1"/>
</dbReference>
<evidence type="ECO:0000313" key="8">
    <source>
        <dbReference type="EMBL" id="KHJ30518.1"/>
    </source>
</evidence>
<protein>
    <recommendedName>
        <fullName evidence="3">lipoyl(octanoyl) transferase</fullName>
        <ecNumber evidence="3">2.3.1.181</ecNumber>
    </recommendedName>
</protein>
<dbReference type="EMBL" id="JNVN01004085">
    <property type="protein sequence ID" value="KHJ30518.1"/>
    <property type="molecule type" value="Genomic_DNA"/>
</dbReference>
<dbReference type="HOGENOM" id="CLU_715681_0_0_1"/>
<dbReference type="STRING" id="52586.A0A0B1NX14"/>
<dbReference type="PANTHER" id="PTHR10993">
    <property type="entry name" value="OCTANOYLTRANSFERASE"/>
    <property type="match status" value="1"/>
</dbReference>
<dbReference type="PANTHER" id="PTHR10993:SF7">
    <property type="entry name" value="LIPOYLTRANSFERASE 2, MITOCHONDRIAL-RELATED"/>
    <property type="match status" value="1"/>
</dbReference>
<evidence type="ECO:0000256" key="4">
    <source>
        <dbReference type="ARBA" id="ARBA00022679"/>
    </source>
</evidence>
<dbReference type="AlphaFoldDB" id="A0A0B1NX14"/>
<dbReference type="GO" id="GO:0016874">
    <property type="term" value="F:ligase activity"/>
    <property type="evidence" value="ECO:0007669"/>
    <property type="project" value="UniProtKB-KW"/>
</dbReference>
<dbReference type="GO" id="GO:0033819">
    <property type="term" value="F:lipoyl(octanoyl) transferase activity"/>
    <property type="evidence" value="ECO:0007669"/>
    <property type="project" value="UniProtKB-EC"/>
</dbReference>
<proteinExistence type="inferred from homology"/>
<dbReference type="InterPro" id="IPR000544">
    <property type="entry name" value="Octanoyltransferase"/>
</dbReference>
<feature type="domain" description="BPL/LPL catalytic" evidence="7">
    <location>
        <begin position="1"/>
        <end position="197"/>
    </location>
</feature>
<keyword evidence="4" id="KW-0808">Transferase</keyword>
<organism evidence="8 9">
    <name type="scientific">Uncinula necator</name>
    <name type="common">Grape powdery mildew</name>
    <dbReference type="NCBI Taxonomy" id="52586"/>
    <lineage>
        <taxon>Eukaryota</taxon>
        <taxon>Fungi</taxon>
        <taxon>Dikarya</taxon>
        <taxon>Ascomycota</taxon>
        <taxon>Pezizomycotina</taxon>
        <taxon>Leotiomycetes</taxon>
        <taxon>Erysiphales</taxon>
        <taxon>Erysiphaceae</taxon>
        <taxon>Erysiphe</taxon>
    </lineage>
</organism>
<dbReference type="NCBIfam" id="TIGR00214">
    <property type="entry name" value="lipB"/>
    <property type="match status" value="1"/>
</dbReference>
<dbReference type="Proteomes" id="UP000030854">
    <property type="component" value="Unassembled WGS sequence"/>
</dbReference>
<gene>
    <name evidence="8" type="ORF">EV44_g6372</name>
</gene>
<evidence type="ECO:0000256" key="6">
    <source>
        <dbReference type="SAM" id="MobiDB-lite"/>
    </source>
</evidence>
<dbReference type="GO" id="GO:0009249">
    <property type="term" value="P:protein lipoylation"/>
    <property type="evidence" value="ECO:0007669"/>
    <property type="project" value="InterPro"/>
</dbReference>
<feature type="region of interest" description="Disordered" evidence="6">
    <location>
        <begin position="271"/>
        <end position="296"/>
    </location>
</feature>